<organism evidence="2 3">
    <name type="scientific">Allorhodopirellula heiligendammensis</name>
    <dbReference type="NCBI Taxonomy" id="2714739"/>
    <lineage>
        <taxon>Bacteria</taxon>
        <taxon>Pseudomonadati</taxon>
        <taxon>Planctomycetota</taxon>
        <taxon>Planctomycetia</taxon>
        <taxon>Pirellulales</taxon>
        <taxon>Pirellulaceae</taxon>
        <taxon>Allorhodopirellula</taxon>
    </lineage>
</organism>
<protein>
    <submittedName>
        <fullName evidence="2">Uncharacterized protein</fullName>
    </submittedName>
</protein>
<comment type="caution">
    <text evidence="2">The sequence shown here is derived from an EMBL/GenBank/DDBJ whole genome shotgun (WGS) entry which is preliminary data.</text>
</comment>
<gene>
    <name evidence="2" type="ORF">Poly21_55060</name>
</gene>
<reference evidence="2 3" key="1">
    <citation type="journal article" date="2020" name="Antonie Van Leeuwenhoek">
        <title>Rhodopirellula heiligendammensis sp. nov., Rhodopirellula pilleata sp. nov., and Rhodopirellula solitaria sp. nov. isolated from natural or artificial marine surfaces in Northern Germany and California, USA, and emended description of the genus Rhodopirellula.</title>
        <authorList>
            <person name="Kallscheuer N."/>
            <person name="Wiegand S."/>
            <person name="Jogler M."/>
            <person name="Boedeker C."/>
            <person name="Peeters S.H."/>
            <person name="Rast P."/>
            <person name="Heuer A."/>
            <person name="Jetten M.S.M."/>
            <person name="Rohde M."/>
            <person name="Jogler C."/>
        </authorList>
    </citation>
    <scope>NUCLEOTIDE SEQUENCE [LARGE SCALE GENOMIC DNA]</scope>
    <source>
        <strain evidence="2 3">Poly21</strain>
    </source>
</reference>
<feature type="transmembrane region" description="Helical" evidence="1">
    <location>
        <begin position="12"/>
        <end position="32"/>
    </location>
</feature>
<sequence length="184" mass="20589">MKLSYRMRRQISLAELLVLTAGVALGIAWFRLPPVETGGCISGRPSKALQHIDSYRIHGEEEYRRWFRRTISASPFAAVPGYYWRVIDERSDLLVIPVSRCSAKFQSQSRLNGSLVFIQHDYVEASSTAQLLIVPSGATVVRGALAFPVVADVSIVALPSILILVLRRNQRQRRKLKSGKGVRN</sequence>
<evidence type="ECO:0000313" key="2">
    <source>
        <dbReference type="EMBL" id="TWU09761.1"/>
    </source>
</evidence>
<name>A0A5C6BE62_9BACT</name>
<feature type="transmembrane region" description="Helical" evidence="1">
    <location>
        <begin position="145"/>
        <end position="166"/>
    </location>
</feature>
<dbReference type="AlphaFoldDB" id="A0A5C6BE62"/>
<keyword evidence="1" id="KW-0472">Membrane</keyword>
<evidence type="ECO:0000313" key="3">
    <source>
        <dbReference type="Proteomes" id="UP000319908"/>
    </source>
</evidence>
<evidence type="ECO:0000256" key="1">
    <source>
        <dbReference type="SAM" id="Phobius"/>
    </source>
</evidence>
<dbReference type="Proteomes" id="UP000319908">
    <property type="component" value="Unassembled WGS sequence"/>
</dbReference>
<accession>A0A5C6BE62</accession>
<keyword evidence="1" id="KW-1133">Transmembrane helix</keyword>
<keyword evidence="3" id="KW-1185">Reference proteome</keyword>
<proteinExistence type="predicted"/>
<dbReference type="EMBL" id="SJPU01000008">
    <property type="protein sequence ID" value="TWU09761.1"/>
    <property type="molecule type" value="Genomic_DNA"/>
</dbReference>
<keyword evidence="1" id="KW-0812">Transmembrane</keyword>